<evidence type="ECO:0000313" key="7">
    <source>
        <dbReference type="Proteomes" id="UP000267250"/>
    </source>
</evidence>
<proteinExistence type="inferred from homology"/>
<keyword evidence="4" id="KW-0808">Transferase</keyword>
<dbReference type="InterPro" id="IPR029044">
    <property type="entry name" value="Nucleotide-diphossugar_trans"/>
</dbReference>
<evidence type="ECO:0000313" key="6">
    <source>
        <dbReference type="EMBL" id="AZR72018.1"/>
    </source>
</evidence>
<accession>A0A3Q9HNG0</accession>
<dbReference type="InterPro" id="IPR001173">
    <property type="entry name" value="Glyco_trans_2-like"/>
</dbReference>
<organism evidence="6 7">
    <name type="scientific">Anoxybacter fermentans</name>
    <dbReference type="NCBI Taxonomy" id="1323375"/>
    <lineage>
        <taxon>Bacteria</taxon>
        <taxon>Bacillati</taxon>
        <taxon>Bacillota</taxon>
        <taxon>Clostridia</taxon>
        <taxon>Halanaerobiales</taxon>
        <taxon>Anoxybacter</taxon>
    </lineage>
</organism>
<keyword evidence="3" id="KW-0328">Glycosyltransferase</keyword>
<dbReference type="KEGG" id="aft:BBF96_00510"/>
<evidence type="ECO:0000256" key="1">
    <source>
        <dbReference type="ARBA" id="ARBA00004776"/>
    </source>
</evidence>
<evidence type="ECO:0000256" key="2">
    <source>
        <dbReference type="ARBA" id="ARBA00006739"/>
    </source>
</evidence>
<comment type="similarity">
    <text evidence="2">Belongs to the glycosyltransferase 2 family.</text>
</comment>
<evidence type="ECO:0000256" key="4">
    <source>
        <dbReference type="ARBA" id="ARBA00022679"/>
    </source>
</evidence>
<dbReference type="Proteomes" id="UP000267250">
    <property type="component" value="Chromosome"/>
</dbReference>
<sequence>MDNNVDIIIVNYNTCSFLKKCIKSIEEHTRYPYRLIIIDNNSKDGSKEYLDRLKQKGVTVIYNNENLGTSKAWNQGIKIGKGKYILFLNPDILVTPYWLTKMVACAESDKKIAVVGTKQVDQNGNIIYAGVIEKDGQYIFRGRGEKDEPTKYNQICDCATVSGACYLIKREYLSKIGYFDERFFMYAEETDYSYRARLLGYRVVYCPVTIIHYREGTPINPEKRYQMRQKSDKIFNEKWAGSRELRKLLISPEVLKKSQLIKGKKASVYLFYNGQKHLIPNKDIFNRLNLRWEDVKILPQSEVDKIPTGITIYI</sequence>
<keyword evidence="7" id="KW-1185">Reference proteome</keyword>
<feature type="domain" description="Glycosyltransferase 2-like" evidence="5">
    <location>
        <begin position="7"/>
        <end position="176"/>
    </location>
</feature>
<dbReference type="Gene3D" id="3.90.550.10">
    <property type="entry name" value="Spore Coat Polysaccharide Biosynthesis Protein SpsA, Chain A"/>
    <property type="match status" value="1"/>
</dbReference>
<dbReference type="GO" id="GO:0016757">
    <property type="term" value="F:glycosyltransferase activity"/>
    <property type="evidence" value="ECO:0007669"/>
    <property type="project" value="UniProtKB-KW"/>
</dbReference>
<gene>
    <name evidence="6" type="ORF">BBF96_00510</name>
</gene>
<comment type="pathway">
    <text evidence="1">Cell wall biogenesis; cell wall polysaccharide biosynthesis.</text>
</comment>
<dbReference type="EMBL" id="CP016379">
    <property type="protein sequence ID" value="AZR72018.1"/>
    <property type="molecule type" value="Genomic_DNA"/>
</dbReference>
<name>A0A3Q9HNG0_9FIRM</name>
<dbReference type="SUPFAM" id="SSF53448">
    <property type="entry name" value="Nucleotide-diphospho-sugar transferases"/>
    <property type="match status" value="1"/>
</dbReference>
<evidence type="ECO:0000259" key="5">
    <source>
        <dbReference type="Pfam" id="PF00535"/>
    </source>
</evidence>
<dbReference type="PANTHER" id="PTHR43179">
    <property type="entry name" value="RHAMNOSYLTRANSFERASE WBBL"/>
    <property type="match status" value="1"/>
</dbReference>
<protein>
    <recommendedName>
        <fullName evidence="5">Glycosyltransferase 2-like domain-containing protein</fullName>
    </recommendedName>
</protein>
<reference evidence="6 7" key="1">
    <citation type="submission" date="2016-07" db="EMBL/GenBank/DDBJ databases">
        <title>Genome and transcriptome analysis of iron-reducing fermentative bacteria Anoxybacter fermentans.</title>
        <authorList>
            <person name="Zeng X."/>
            <person name="Shao Z."/>
        </authorList>
    </citation>
    <scope>NUCLEOTIDE SEQUENCE [LARGE SCALE GENOMIC DNA]</scope>
    <source>
        <strain evidence="6 7">DY22613</strain>
    </source>
</reference>
<dbReference type="Pfam" id="PF00535">
    <property type="entry name" value="Glycos_transf_2"/>
    <property type="match status" value="1"/>
</dbReference>
<dbReference type="PANTHER" id="PTHR43179:SF12">
    <property type="entry name" value="GALACTOFURANOSYLTRANSFERASE GLFT2"/>
    <property type="match status" value="1"/>
</dbReference>
<dbReference type="CDD" id="cd04186">
    <property type="entry name" value="GT_2_like_c"/>
    <property type="match status" value="1"/>
</dbReference>
<dbReference type="RefSeq" id="WP_164730821.1">
    <property type="nucleotide sequence ID" value="NZ_CP016379.1"/>
</dbReference>
<dbReference type="AlphaFoldDB" id="A0A3Q9HNG0"/>
<evidence type="ECO:0000256" key="3">
    <source>
        <dbReference type="ARBA" id="ARBA00022676"/>
    </source>
</evidence>